<feature type="transmembrane region" description="Helical" evidence="6">
    <location>
        <begin position="174"/>
        <end position="197"/>
    </location>
</feature>
<dbReference type="InterPro" id="IPR036259">
    <property type="entry name" value="MFS_trans_sf"/>
</dbReference>
<dbReference type="InterPro" id="IPR004752">
    <property type="entry name" value="AmpG_permease/AT-1"/>
</dbReference>
<keyword evidence="4 6" id="KW-1133">Transmembrane helix</keyword>
<dbReference type="SUPFAM" id="SSF103473">
    <property type="entry name" value="MFS general substrate transporter"/>
    <property type="match status" value="1"/>
</dbReference>
<proteinExistence type="predicted"/>
<feature type="transmembrane region" description="Helical" evidence="6">
    <location>
        <begin position="274"/>
        <end position="296"/>
    </location>
</feature>
<keyword evidence="2" id="KW-0813">Transport</keyword>
<dbReference type="EMBL" id="JACICA010000017">
    <property type="protein sequence ID" value="MBB3703604.1"/>
    <property type="molecule type" value="Genomic_DNA"/>
</dbReference>
<keyword evidence="3 6" id="KW-0812">Transmembrane</keyword>
<evidence type="ECO:0000256" key="6">
    <source>
        <dbReference type="SAM" id="Phobius"/>
    </source>
</evidence>
<dbReference type="PANTHER" id="PTHR12778">
    <property type="entry name" value="SOLUTE CARRIER FAMILY 33 ACETYL-COA TRANSPORTER -RELATED"/>
    <property type="match status" value="1"/>
</dbReference>
<comment type="subcellular location">
    <subcellularLocation>
        <location evidence="1">Membrane</location>
        <topology evidence="1">Multi-pass membrane protein</topology>
    </subcellularLocation>
</comment>
<comment type="caution">
    <text evidence="7">The sequence shown here is derived from an EMBL/GenBank/DDBJ whole genome shotgun (WGS) entry which is preliminary data.</text>
</comment>
<dbReference type="Proteomes" id="UP000541425">
    <property type="component" value="Unassembled WGS sequence"/>
</dbReference>
<organism evidence="7 8">
    <name type="scientific">Alloprevotella rava</name>
    <dbReference type="NCBI Taxonomy" id="671218"/>
    <lineage>
        <taxon>Bacteria</taxon>
        <taxon>Pseudomonadati</taxon>
        <taxon>Bacteroidota</taxon>
        <taxon>Bacteroidia</taxon>
        <taxon>Bacteroidales</taxon>
        <taxon>Prevotellaceae</taxon>
        <taxon>Alloprevotella</taxon>
    </lineage>
</organism>
<feature type="transmembrane region" description="Helical" evidence="6">
    <location>
        <begin position="218"/>
        <end position="241"/>
    </location>
</feature>
<dbReference type="GO" id="GO:0022857">
    <property type="term" value="F:transmembrane transporter activity"/>
    <property type="evidence" value="ECO:0007669"/>
    <property type="project" value="InterPro"/>
</dbReference>
<dbReference type="InterPro" id="IPR011701">
    <property type="entry name" value="MFS"/>
</dbReference>
<dbReference type="PANTHER" id="PTHR12778:SF10">
    <property type="entry name" value="MAJOR FACILITATOR SUPERFAMILY DOMAIN-CONTAINING PROTEIN 3"/>
    <property type="match status" value="1"/>
</dbReference>
<keyword evidence="5 6" id="KW-0472">Membrane</keyword>
<sequence length="423" mass="47776">MSQNNNVRSPWAWIPSLYFAEGIPNILVTFLACFMYKRLGLSNTDAALYTSWLYLPWVIKPFWSPIVEMLKSKRWWILIMQLLLGSSMAGVAFTIPFPHFVQWTLCFFWLMAFSSATHDIAADGFYMIALNQHDQSLYVGVRSTFYRVSTIAGQGILTIFAGALETYTRSPSKAWSYTFFLAVAVFTLLYCWHAFILPRPLDDQSKEAKLNTTQLTEFFQTFISFFKKPGIGIAILFMLLYRLPEALLTKICPLFYVDPINKGGLGLATSEIGFLQGTVGVIGLLLGGIVGGIVVAKDGFKKWLWPMVLSITIPDLVYIFLAYYQPDNFILINVLVFLEQCGYGFGFTAYMLYLMYFAQGPAKTAHYAFCTGFMALSMMLPGLLSGWLQEKIGYLNFFILVCCLTPLTFMAAALIKVPKDYGK</sequence>
<feature type="transmembrane region" description="Helical" evidence="6">
    <location>
        <begin position="12"/>
        <end position="34"/>
    </location>
</feature>
<name>A0A7W5UG07_9BACT</name>
<feature type="transmembrane region" description="Helical" evidence="6">
    <location>
        <begin position="365"/>
        <end position="388"/>
    </location>
</feature>
<feature type="transmembrane region" description="Helical" evidence="6">
    <location>
        <begin position="330"/>
        <end position="353"/>
    </location>
</feature>
<evidence type="ECO:0000256" key="1">
    <source>
        <dbReference type="ARBA" id="ARBA00004141"/>
    </source>
</evidence>
<reference evidence="7 8" key="1">
    <citation type="submission" date="2020-08" db="EMBL/GenBank/DDBJ databases">
        <title>Genomic Encyclopedia of Type Strains, Phase IV (KMG-IV): sequencing the most valuable type-strain genomes for metagenomic binning, comparative biology and taxonomic classification.</title>
        <authorList>
            <person name="Goeker M."/>
        </authorList>
    </citation>
    <scope>NUCLEOTIDE SEQUENCE [LARGE SCALE GENOMIC DNA]</scope>
    <source>
        <strain evidence="7 8">DSM 22548</strain>
    </source>
</reference>
<evidence type="ECO:0000313" key="8">
    <source>
        <dbReference type="Proteomes" id="UP000541425"/>
    </source>
</evidence>
<dbReference type="GO" id="GO:0016020">
    <property type="term" value="C:membrane"/>
    <property type="evidence" value="ECO:0007669"/>
    <property type="project" value="UniProtKB-SubCell"/>
</dbReference>
<evidence type="ECO:0000256" key="5">
    <source>
        <dbReference type="ARBA" id="ARBA00023136"/>
    </source>
</evidence>
<protein>
    <submittedName>
        <fullName evidence="7">PAT family beta-lactamase induction signal transducer AmpG</fullName>
    </submittedName>
</protein>
<feature type="transmembrane region" description="Helical" evidence="6">
    <location>
        <begin position="107"/>
        <end position="129"/>
    </location>
</feature>
<dbReference type="AlphaFoldDB" id="A0A7W5UG07"/>
<gene>
    <name evidence="7" type="ORF">FHS60_002095</name>
</gene>
<evidence type="ECO:0000256" key="2">
    <source>
        <dbReference type="ARBA" id="ARBA00022448"/>
    </source>
</evidence>
<feature type="transmembrane region" description="Helical" evidence="6">
    <location>
        <begin position="394"/>
        <end position="415"/>
    </location>
</feature>
<feature type="transmembrane region" description="Helical" evidence="6">
    <location>
        <begin position="303"/>
        <end position="324"/>
    </location>
</feature>
<accession>A0A7W5UG07</accession>
<evidence type="ECO:0000256" key="3">
    <source>
        <dbReference type="ARBA" id="ARBA00022692"/>
    </source>
</evidence>
<dbReference type="Gene3D" id="1.20.1250.20">
    <property type="entry name" value="MFS general substrate transporter like domains"/>
    <property type="match status" value="1"/>
</dbReference>
<evidence type="ECO:0000313" key="7">
    <source>
        <dbReference type="EMBL" id="MBB3703604.1"/>
    </source>
</evidence>
<dbReference type="RefSeq" id="WP_183698034.1">
    <property type="nucleotide sequence ID" value="NZ_JACICA010000017.1"/>
</dbReference>
<evidence type="ECO:0000256" key="4">
    <source>
        <dbReference type="ARBA" id="ARBA00022989"/>
    </source>
</evidence>
<dbReference type="Pfam" id="PF07690">
    <property type="entry name" value="MFS_1"/>
    <property type="match status" value="1"/>
</dbReference>
<feature type="transmembrane region" description="Helical" evidence="6">
    <location>
        <begin position="75"/>
        <end position="95"/>
    </location>
</feature>